<dbReference type="Gene3D" id="3.90.550.10">
    <property type="entry name" value="Spore Coat Polysaccharide Biosynthesis Protein SpsA, Chain A"/>
    <property type="match status" value="1"/>
</dbReference>
<organism evidence="5 6">
    <name type="scientific">Arsenicicoccus bolidensis</name>
    <dbReference type="NCBI Taxonomy" id="229480"/>
    <lineage>
        <taxon>Bacteria</taxon>
        <taxon>Bacillati</taxon>
        <taxon>Actinomycetota</taxon>
        <taxon>Actinomycetes</taxon>
        <taxon>Micrococcales</taxon>
        <taxon>Intrasporangiaceae</taxon>
        <taxon>Arsenicicoccus</taxon>
    </lineage>
</organism>
<dbReference type="EC" id="2.4.-.-" evidence="5"/>
<accession>A0ABS9Q2R1</accession>
<dbReference type="GO" id="GO:0016757">
    <property type="term" value="F:glycosyltransferase activity"/>
    <property type="evidence" value="ECO:0007669"/>
    <property type="project" value="UniProtKB-KW"/>
</dbReference>
<dbReference type="Proteomes" id="UP001521931">
    <property type="component" value="Unassembled WGS sequence"/>
</dbReference>
<protein>
    <submittedName>
        <fullName evidence="5">Glycosyltransferase</fullName>
        <ecNumber evidence="5">2.4.-.-</ecNumber>
    </submittedName>
</protein>
<proteinExistence type="inferred from homology"/>
<evidence type="ECO:0000259" key="4">
    <source>
        <dbReference type="Pfam" id="PF00535"/>
    </source>
</evidence>
<dbReference type="PANTHER" id="PTHR43685">
    <property type="entry name" value="GLYCOSYLTRANSFERASE"/>
    <property type="match status" value="1"/>
</dbReference>
<sequence>MTELPFSVLMCVYRGDDPAHLREAFDSVTVEQVRPPAQVVLVQDGPVPTALDEAIQRLVAEPVVPVELVRLPVNRGLGVALTAGLARCAHDVVARMDADDISLPERFAVQLPVVEGGADVVGSGMLEIGSGRDDVVGRRVPPLTPERIVESSRMAQPFNHPTVVYRRSAVEAAGGYQDFKQMEDYLLFARMIQGGARVANVADPLLCYRVGEGAYARRGGWSMLRTELALQRRFLRMGFTTPAQCVRNVLVRGVYRLVPEQLRRVAYGAIMARRGER</sequence>
<dbReference type="InterPro" id="IPR029044">
    <property type="entry name" value="Nucleotide-diphossugar_trans"/>
</dbReference>
<comment type="similarity">
    <text evidence="1">Belongs to the glycosyltransferase 2 family.</text>
</comment>
<gene>
    <name evidence="5" type="ORF">MHL29_09185</name>
</gene>
<dbReference type="InterPro" id="IPR001173">
    <property type="entry name" value="Glyco_trans_2-like"/>
</dbReference>
<evidence type="ECO:0000256" key="1">
    <source>
        <dbReference type="ARBA" id="ARBA00006739"/>
    </source>
</evidence>
<evidence type="ECO:0000313" key="5">
    <source>
        <dbReference type="EMBL" id="MCG7322059.1"/>
    </source>
</evidence>
<dbReference type="Pfam" id="PF00535">
    <property type="entry name" value="Glycos_transf_2"/>
    <property type="match status" value="1"/>
</dbReference>
<dbReference type="InterPro" id="IPR050834">
    <property type="entry name" value="Glycosyltransf_2"/>
</dbReference>
<keyword evidence="2 5" id="KW-0328">Glycosyltransferase</keyword>
<dbReference type="RefSeq" id="WP_019285700.1">
    <property type="nucleotide sequence ID" value="NZ_JAKRCV010000024.1"/>
</dbReference>
<reference evidence="5 6" key="1">
    <citation type="submission" date="2022-02" db="EMBL/GenBank/DDBJ databases">
        <title>Uncovering new skin microbiome diversity through culturing and metagenomics.</title>
        <authorList>
            <person name="Conlan S."/>
            <person name="Deming C."/>
            <person name="Nisc Comparative Sequencing Program N."/>
            <person name="Segre J.A."/>
        </authorList>
    </citation>
    <scope>NUCLEOTIDE SEQUENCE [LARGE SCALE GENOMIC DNA]</scope>
    <source>
        <strain evidence="5 6">ACRQZ</strain>
    </source>
</reference>
<keyword evidence="3 5" id="KW-0808">Transferase</keyword>
<dbReference type="EMBL" id="JAKRCV010000024">
    <property type="protein sequence ID" value="MCG7322059.1"/>
    <property type="molecule type" value="Genomic_DNA"/>
</dbReference>
<feature type="domain" description="Glycosyltransferase 2-like" evidence="4">
    <location>
        <begin position="7"/>
        <end position="139"/>
    </location>
</feature>
<dbReference type="PANTHER" id="PTHR43685:SF5">
    <property type="entry name" value="GLYCOSYLTRANSFERASE EPSE-RELATED"/>
    <property type="match status" value="1"/>
</dbReference>
<dbReference type="SUPFAM" id="SSF53448">
    <property type="entry name" value="Nucleotide-diphospho-sugar transferases"/>
    <property type="match status" value="1"/>
</dbReference>
<evidence type="ECO:0000256" key="3">
    <source>
        <dbReference type="ARBA" id="ARBA00022679"/>
    </source>
</evidence>
<keyword evidence="6" id="KW-1185">Reference proteome</keyword>
<comment type="caution">
    <text evidence="5">The sequence shown here is derived from an EMBL/GenBank/DDBJ whole genome shotgun (WGS) entry which is preliminary data.</text>
</comment>
<name>A0ABS9Q2R1_9MICO</name>
<evidence type="ECO:0000313" key="6">
    <source>
        <dbReference type="Proteomes" id="UP001521931"/>
    </source>
</evidence>
<evidence type="ECO:0000256" key="2">
    <source>
        <dbReference type="ARBA" id="ARBA00022676"/>
    </source>
</evidence>